<sequence length="93" mass="9618">MGLEGLSGQDQGPRLNPRPSRLDHTHGPRPADAMRIPNHRADAGDSSLKVTCMARGSPVGGFLFPGAVVVVDIPPFSVFAEALQASDGSKGIG</sequence>
<evidence type="ECO:0000313" key="3">
    <source>
        <dbReference type="Proteomes" id="UP001146351"/>
    </source>
</evidence>
<gene>
    <name evidence="2" type="ORF">N7492_005000</name>
</gene>
<dbReference type="EMBL" id="JAPQKO010000003">
    <property type="protein sequence ID" value="KAJ5172407.1"/>
    <property type="molecule type" value="Genomic_DNA"/>
</dbReference>
<keyword evidence="3" id="KW-1185">Reference proteome</keyword>
<dbReference type="Proteomes" id="UP001146351">
    <property type="component" value="Unassembled WGS sequence"/>
</dbReference>
<name>A0A9W9LQR0_9EURO</name>
<comment type="caution">
    <text evidence="2">The sequence shown here is derived from an EMBL/GenBank/DDBJ whole genome shotgun (WGS) entry which is preliminary data.</text>
</comment>
<organism evidence="2 3">
    <name type="scientific">Penicillium capsulatum</name>
    <dbReference type="NCBI Taxonomy" id="69766"/>
    <lineage>
        <taxon>Eukaryota</taxon>
        <taxon>Fungi</taxon>
        <taxon>Dikarya</taxon>
        <taxon>Ascomycota</taxon>
        <taxon>Pezizomycotina</taxon>
        <taxon>Eurotiomycetes</taxon>
        <taxon>Eurotiomycetidae</taxon>
        <taxon>Eurotiales</taxon>
        <taxon>Aspergillaceae</taxon>
        <taxon>Penicillium</taxon>
    </lineage>
</organism>
<dbReference type="AlphaFoldDB" id="A0A9W9LQR0"/>
<reference evidence="2" key="2">
    <citation type="journal article" date="2023" name="IMA Fungus">
        <title>Comparative genomic study of the Penicillium genus elucidates a diverse pangenome and 15 lateral gene transfer events.</title>
        <authorList>
            <person name="Petersen C."/>
            <person name="Sorensen T."/>
            <person name="Nielsen M.R."/>
            <person name="Sondergaard T.E."/>
            <person name="Sorensen J.L."/>
            <person name="Fitzpatrick D.A."/>
            <person name="Frisvad J.C."/>
            <person name="Nielsen K.L."/>
        </authorList>
    </citation>
    <scope>NUCLEOTIDE SEQUENCE</scope>
    <source>
        <strain evidence="2">IBT 21917</strain>
    </source>
</reference>
<evidence type="ECO:0000256" key="1">
    <source>
        <dbReference type="SAM" id="MobiDB-lite"/>
    </source>
</evidence>
<evidence type="ECO:0000313" key="2">
    <source>
        <dbReference type="EMBL" id="KAJ5172407.1"/>
    </source>
</evidence>
<protein>
    <submittedName>
        <fullName evidence="2">Uncharacterized protein</fullName>
    </submittedName>
</protein>
<accession>A0A9W9LQR0</accession>
<feature type="region of interest" description="Disordered" evidence="1">
    <location>
        <begin position="1"/>
        <end position="42"/>
    </location>
</feature>
<reference evidence="2" key="1">
    <citation type="submission" date="2022-11" db="EMBL/GenBank/DDBJ databases">
        <authorList>
            <person name="Petersen C."/>
        </authorList>
    </citation>
    <scope>NUCLEOTIDE SEQUENCE</scope>
    <source>
        <strain evidence="2">IBT 21917</strain>
    </source>
</reference>
<proteinExistence type="predicted"/>